<protein>
    <submittedName>
        <fullName evidence="1">Uncharacterized protein</fullName>
    </submittedName>
</protein>
<dbReference type="Proteomes" id="UP001497700">
    <property type="component" value="Unassembled WGS sequence"/>
</dbReference>
<proteinExistence type="predicted"/>
<keyword evidence="2" id="KW-1185">Reference proteome</keyword>
<evidence type="ECO:0000313" key="1">
    <source>
        <dbReference type="EMBL" id="KAI4870567.1"/>
    </source>
</evidence>
<sequence length="484" mass="56657">MASLLTIPLELRLMIYEFVVYSPNALRPRQVGRRSNKFTNGERLISNSNRDAAQRNRRPEEEHPEIDALSLSLVCKEMNRDLQRRPVFYQVNRFHFTEIGHLEVYLAAITPRRREAIRYLSIYDETIWLAWKSFFCQKSLLALLTECKSIKDLSLTIGVNGNSIGLLRWWVDGFVSEADGTPCFWSLPFVRLLVHFMEERGQLKDGSIDLGRLDEIPAVAWPASFPRGNKSREYIETLNDYMVKHRRLIEQRGRYSYPQWFVDMATRNLAKDTIGRLPLDFPGEVRTKQTRLYDDIGPVSCRTRHKSCKADFSTGTWRREKPRYNEDGLLLLDVIEVVHIHWKGESEIECEVILDEENQRFTSEPLHAILNISGYWKIIDYYSRCLEWYGNPAQVLARMRNIPSPRDVHEIGDMKRSAPTTRTNRPPSELNARWKKVMSRWERRTAQLETKVEKQKRIEANRAKAARKSKTARTRVVLGDRKEG</sequence>
<accession>A0ACB9ZGC1</accession>
<dbReference type="EMBL" id="MU393423">
    <property type="protein sequence ID" value="KAI4870567.1"/>
    <property type="molecule type" value="Genomic_DNA"/>
</dbReference>
<evidence type="ECO:0000313" key="2">
    <source>
        <dbReference type="Proteomes" id="UP001497700"/>
    </source>
</evidence>
<reference evidence="1 2" key="1">
    <citation type="journal article" date="2022" name="New Phytol.">
        <title>Ecological generalism drives hyperdiversity of secondary metabolite gene clusters in xylarialean endophytes.</title>
        <authorList>
            <person name="Franco M.E.E."/>
            <person name="Wisecaver J.H."/>
            <person name="Arnold A.E."/>
            <person name="Ju Y.M."/>
            <person name="Slot J.C."/>
            <person name="Ahrendt S."/>
            <person name="Moore L.P."/>
            <person name="Eastman K.E."/>
            <person name="Scott K."/>
            <person name="Konkel Z."/>
            <person name="Mondo S.J."/>
            <person name="Kuo A."/>
            <person name="Hayes R.D."/>
            <person name="Haridas S."/>
            <person name="Andreopoulos B."/>
            <person name="Riley R."/>
            <person name="LaButti K."/>
            <person name="Pangilinan J."/>
            <person name="Lipzen A."/>
            <person name="Amirebrahimi M."/>
            <person name="Yan J."/>
            <person name="Adam C."/>
            <person name="Keymanesh K."/>
            <person name="Ng V."/>
            <person name="Louie K."/>
            <person name="Northen T."/>
            <person name="Drula E."/>
            <person name="Henrissat B."/>
            <person name="Hsieh H.M."/>
            <person name="Youens-Clark K."/>
            <person name="Lutzoni F."/>
            <person name="Miadlikowska J."/>
            <person name="Eastwood D.C."/>
            <person name="Hamelin R.C."/>
            <person name="Grigoriev I.V."/>
            <person name="U'Ren J.M."/>
        </authorList>
    </citation>
    <scope>NUCLEOTIDE SEQUENCE [LARGE SCALE GENOMIC DNA]</scope>
    <source>
        <strain evidence="1 2">CBS 119005</strain>
    </source>
</reference>
<organism evidence="1 2">
    <name type="scientific">Hypoxylon rubiginosum</name>
    <dbReference type="NCBI Taxonomy" id="110542"/>
    <lineage>
        <taxon>Eukaryota</taxon>
        <taxon>Fungi</taxon>
        <taxon>Dikarya</taxon>
        <taxon>Ascomycota</taxon>
        <taxon>Pezizomycotina</taxon>
        <taxon>Sordariomycetes</taxon>
        <taxon>Xylariomycetidae</taxon>
        <taxon>Xylariales</taxon>
        <taxon>Hypoxylaceae</taxon>
        <taxon>Hypoxylon</taxon>
    </lineage>
</organism>
<name>A0ACB9ZGC1_9PEZI</name>
<comment type="caution">
    <text evidence="1">The sequence shown here is derived from an EMBL/GenBank/DDBJ whole genome shotgun (WGS) entry which is preliminary data.</text>
</comment>
<gene>
    <name evidence="1" type="ORF">F4820DRAFT_442853</name>
</gene>